<dbReference type="Proteomes" id="UP001187192">
    <property type="component" value="Unassembled WGS sequence"/>
</dbReference>
<protein>
    <submittedName>
        <fullName evidence="1">Uncharacterized protein</fullName>
    </submittedName>
</protein>
<gene>
    <name evidence="1" type="ORF">TIFTF001_003001</name>
</gene>
<dbReference type="AlphaFoldDB" id="A0AA88CV09"/>
<comment type="caution">
    <text evidence="1">The sequence shown here is derived from an EMBL/GenBank/DDBJ whole genome shotgun (WGS) entry which is preliminary data.</text>
</comment>
<reference evidence="1" key="1">
    <citation type="submission" date="2023-07" db="EMBL/GenBank/DDBJ databases">
        <title>draft genome sequence of fig (Ficus carica).</title>
        <authorList>
            <person name="Takahashi T."/>
            <person name="Nishimura K."/>
        </authorList>
    </citation>
    <scope>NUCLEOTIDE SEQUENCE</scope>
</reference>
<keyword evidence="2" id="KW-1185">Reference proteome</keyword>
<sequence length="82" mass="9015">MSLPETKSLPWGGGCSLVIAVVLHFTKSRSDLDRDQRFLRSGDIAREIVRFSLVSGDLSAIARGLVAIVAIIRLRPGHRDFP</sequence>
<evidence type="ECO:0000313" key="2">
    <source>
        <dbReference type="Proteomes" id="UP001187192"/>
    </source>
</evidence>
<organism evidence="1 2">
    <name type="scientific">Ficus carica</name>
    <name type="common">Common fig</name>
    <dbReference type="NCBI Taxonomy" id="3494"/>
    <lineage>
        <taxon>Eukaryota</taxon>
        <taxon>Viridiplantae</taxon>
        <taxon>Streptophyta</taxon>
        <taxon>Embryophyta</taxon>
        <taxon>Tracheophyta</taxon>
        <taxon>Spermatophyta</taxon>
        <taxon>Magnoliopsida</taxon>
        <taxon>eudicotyledons</taxon>
        <taxon>Gunneridae</taxon>
        <taxon>Pentapetalae</taxon>
        <taxon>rosids</taxon>
        <taxon>fabids</taxon>
        <taxon>Rosales</taxon>
        <taxon>Moraceae</taxon>
        <taxon>Ficeae</taxon>
        <taxon>Ficus</taxon>
    </lineage>
</organism>
<evidence type="ECO:0000313" key="1">
    <source>
        <dbReference type="EMBL" id="GMN30867.1"/>
    </source>
</evidence>
<accession>A0AA88CV09</accession>
<proteinExistence type="predicted"/>
<dbReference type="EMBL" id="BTGU01000003">
    <property type="protein sequence ID" value="GMN30867.1"/>
    <property type="molecule type" value="Genomic_DNA"/>
</dbReference>
<name>A0AA88CV09_FICCA</name>